<keyword evidence="5" id="KW-1185">Reference proteome</keyword>
<dbReference type="PANTHER" id="PTHR14907">
    <property type="entry name" value="FI14130P"/>
    <property type="match status" value="1"/>
</dbReference>
<reference evidence="4 5" key="1">
    <citation type="submission" date="2024-04" db="EMBL/GenBank/DDBJ databases">
        <authorList>
            <consortium name="Genoscope - CEA"/>
            <person name="William W."/>
        </authorList>
    </citation>
    <scope>NUCLEOTIDE SEQUENCE [LARGE SCALE GENOMIC DNA]</scope>
</reference>
<proteinExistence type="predicted"/>
<feature type="domain" description="Suppressor APC" evidence="3">
    <location>
        <begin position="14"/>
        <end position="90"/>
    </location>
</feature>
<evidence type="ECO:0000313" key="5">
    <source>
        <dbReference type="Proteomes" id="UP001497497"/>
    </source>
</evidence>
<evidence type="ECO:0000313" key="4">
    <source>
        <dbReference type="EMBL" id="CAL1534385.1"/>
    </source>
</evidence>
<organism evidence="4 5">
    <name type="scientific">Lymnaea stagnalis</name>
    <name type="common">Great pond snail</name>
    <name type="synonym">Helix stagnalis</name>
    <dbReference type="NCBI Taxonomy" id="6523"/>
    <lineage>
        <taxon>Eukaryota</taxon>
        <taxon>Metazoa</taxon>
        <taxon>Spiralia</taxon>
        <taxon>Lophotrochozoa</taxon>
        <taxon>Mollusca</taxon>
        <taxon>Gastropoda</taxon>
        <taxon>Heterobranchia</taxon>
        <taxon>Euthyneura</taxon>
        <taxon>Panpulmonata</taxon>
        <taxon>Hygrophila</taxon>
        <taxon>Lymnaeoidea</taxon>
        <taxon>Lymnaeidae</taxon>
        <taxon>Lymnaea</taxon>
    </lineage>
</organism>
<feature type="region of interest" description="Disordered" evidence="2">
    <location>
        <begin position="261"/>
        <end position="283"/>
    </location>
</feature>
<sequence>MNTTSSVKRDPNEGLPKQFLSSLRILFDILDENQSGFVHLRDIESRWSDDGVKGLPPGVLEGLRKVTPSNGLLSFDKFVAGLKLVLINKREMLTNDGRKPFASKENQLPSNQGYNYRKASHATLSDADNNKFRGDAFPHSARLSQSQQRYGDFIETTTARDTNDHYSGFQPQLNHIKSIQNSKSGPQLQRDFTYNAHKVMPDVRSASALHQNPPPQGTFQGSSNNGYLRRVISSTQMLHVQEKPRIDQPMMMGTEVPKIKKSISGPNLQSQSPPAVPPRDKQSSVRVLNELKNWQREWSATQSSEAKIEKPYSNVNSDTVIYANIDEFQKRRETHQSEALKASVRRHGSGRRHTLANGIDQNMLKRMKQLEEEMSILRTGLAMVDTARDWYKKKMQAVSEKQAMLGKVNYNDNSVEAHQERMNFQRARIAEVNQHLHALVESSDKGFPIHMNLVMPSASSNVQPGDSSTSHRIKEQNRRLLEEIGQKTDVISQLEKEKSTLVRELFEARSKNKSGFDDTTFM</sequence>
<dbReference type="EMBL" id="CAXITT010000170">
    <property type="protein sequence ID" value="CAL1534385.1"/>
    <property type="molecule type" value="Genomic_DNA"/>
</dbReference>
<dbReference type="Pfam" id="PF11414">
    <property type="entry name" value="Suppressor_APC"/>
    <property type="match status" value="1"/>
</dbReference>
<name>A0AAV2HLP9_LYMST</name>
<dbReference type="Proteomes" id="UP001497497">
    <property type="component" value="Unassembled WGS sequence"/>
</dbReference>
<dbReference type="Pfam" id="PF25825">
    <property type="entry name" value="SAPC2_N"/>
    <property type="match status" value="1"/>
</dbReference>
<dbReference type="SUPFAM" id="SSF47473">
    <property type="entry name" value="EF-hand"/>
    <property type="match status" value="1"/>
</dbReference>
<protein>
    <recommendedName>
        <fullName evidence="3">Suppressor APC domain-containing protein</fullName>
    </recommendedName>
</protein>
<dbReference type="InterPro" id="IPR011992">
    <property type="entry name" value="EF-hand-dom_pair"/>
</dbReference>
<comment type="caution">
    <text evidence="4">The sequence shown here is derived from an EMBL/GenBank/DDBJ whole genome shotgun (WGS) entry which is preliminary data.</text>
</comment>
<keyword evidence="1" id="KW-0175">Coiled coil</keyword>
<accession>A0AAV2HLP9</accession>
<feature type="compositionally biased region" description="Polar residues" evidence="2">
    <location>
        <begin position="264"/>
        <end position="273"/>
    </location>
</feature>
<dbReference type="AlphaFoldDB" id="A0AAV2HLP9"/>
<evidence type="ECO:0000256" key="1">
    <source>
        <dbReference type="SAM" id="Coils"/>
    </source>
</evidence>
<dbReference type="InterPro" id="IPR057953">
    <property type="entry name" value="SAPC2_N"/>
</dbReference>
<evidence type="ECO:0000256" key="2">
    <source>
        <dbReference type="SAM" id="MobiDB-lite"/>
    </source>
</evidence>
<dbReference type="PANTHER" id="PTHR14907:SF2">
    <property type="entry name" value="SUPPRESSOR APC DOMAIN-CONTAINING PROTEIN 2"/>
    <property type="match status" value="1"/>
</dbReference>
<dbReference type="InterPro" id="IPR026828">
    <property type="entry name" value="SAPC2_1/2"/>
</dbReference>
<feature type="coiled-coil region" evidence="1">
    <location>
        <begin position="477"/>
        <end position="511"/>
    </location>
</feature>
<gene>
    <name evidence="4" type="ORF">GSLYS_00008345001</name>
</gene>
<evidence type="ECO:0000259" key="3">
    <source>
        <dbReference type="Pfam" id="PF25825"/>
    </source>
</evidence>